<comment type="similarity">
    <text evidence="2">Belongs to the RLP family.</text>
</comment>
<dbReference type="OrthoDB" id="694839at2759"/>
<keyword evidence="12" id="KW-0675">Receptor</keyword>
<keyword evidence="18" id="KW-1185">Reference proteome</keyword>
<dbReference type="PANTHER" id="PTHR48052">
    <property type="entry name" value="UNNAMED PRODUCT"/>
    <property type="match status" value="1"/>
</dbReference>
<evidence type="ECO:0000256" key="2">
    <source>
        <dbReference type="ARBA" id="ARBA00009592"/>
    </source>
</evidence>
<organism evidence="17 18">
    <name type="scientific">Oryza meyeriana var. granulata</name>
    <dbReference type="NCBI Taxonomy" id="110450"/>
    <lineage>
        <taxon>Eukaryota</taxon>
        <taxon>Viridiplantae</taxon>
        <taxon>Streptophyta</taxon>
        <taxon>Embryophyta</taxon>
        <taxon>Tracheophyta</taxon>
        <taxon>Spermatophyta</taxon>
        <taxon>Magnoliopsida</taxon>
        <taxon>Liliopsida</taxon>
        <taxon>Poales</taxon>
        <taxon>Poaceae</taxon>
        <taxon>BOP clade</taxon>
        <taxon>Oryzoideae</taxon>
        <taxon>Oryzeae</taxon>
        <taxon>Oryzinae</taxon>
        <taxon>Oryza</taxon>
        <taxon>Oryza meyeriana</taxon>
    </lineage>
</organism>
<keyword evidence="9" id="KW-0067">ATP-binding</keyword>
<feature type="domain" description="Disease resistance R13L4/SHOC-2-like LRR" evidence="16">
    <location>
        <begin position="101"/>
        <end position="209"/>
    </location>
</feature>
<evidence type="ECO:0000256" key="5">
    <source>
        <dbReference type="ARBA" id="ARBA00022692"/>
    </source>
</evidence>
<dbReference type="Gene3D" id="3.80.10.10">
    <property type="entry name" value="Ribonuclease Inhibitor"/>
    <property type="match status" value="1"/>
</dbReference>
<feature type="chain" id="PRO_5026324792" evidence="14">
    <location>
        <begin position="27"/>
        <end position="264"/>
    </location>
</feature>
<evidence type="ECO:0000256" key="10">
    <source>
        <dbReference type="ARBA" id="ARBA00022989"/>
    </source>
</evidence>
<dbReference type="SUPFAM" id="SSF52058">
    <property type="entry name" value="L domain-like"/>
    <property type="match status" value="1"/>
</dbReference>
<dbReference type="Gene3D" id="1.10.510.10">
    <property type="entry name" value="Transferase(Phosphotransferase) domain 1"/>
    <property type="match status" value="1"/>
</dbReference>
<evidence type="ECO:0000256" key="7">
    <source>
        <dbReference type="ARBA" id="ARBA00022737"/>
    </source>
</evidence>
<comment type="subcellular location">
    <subcellularLocation>
        <location evidence="1">Cell membrane</location>
        <topology evidence="1">Single-pass type I membrane protein</topology>
    </subcellularLocation>
</comment>
<dbReference type="PANTHER" id="PTHR48052:SF8">
    <property type="entry name" value="LRR RECEPTOR-LIKE SERINE_THREONINE-PROTEIN KINASE FLS2"/>
    <property type="match status" value="1"/>
</dbReference>
<keyword evidence="6 14" id="KW-0732">Signal</keyword>
<dbReference type="SUPFAM" id="SSF56112">
    <property type="entry name" value="Protein kinase-like (PK-like)"/>
    <property type="match status" value="1"/>
</dbReference>
<dbReference type="InterPro" id="IPR011009">
    <property type="entry name" value="Kinase-like_dom_sf"/>
</dbReference>
<gene>
    <name evidence="17" type="ORF">E2562_024847</name>
</gene>
<evidence type="ECO:0000256" key="8">
    <source>
        <dbReference type="ARBA" id="ARBA00022741"/>
    </source>
</evidence>
<evidence type="ECO:0000256" key="13">
    <source>
        <dbReference type="ARBA" id="ARBA00023180"/>
    </source>
</evidence>
<evidence type="ECO:0000256" key="4">
    <source>
        <dbReference type="ARBA" id="ARBA00022614"/>
    </source>
</evidence>
<evidence type="ECO:0000256" key="9">
    <source>
        <dbReference type="ARBA" id="ARBA00022840"/>
    </source>
</evidence>
<evidence type="ECO:0000256" key="11">
    <source>
        <dbReference type="ARBA" id="ARBA00023136"/>
    </source>
</evidence>
<dbReference type="InterPro" id="IPR055414">
    <property type="entry name" value="LRR_R13L4/SHOC2-like"/>
</dbReference>
<dbReference type="EMBL" id="SPHZ02000009">
    <property type="protein sequence ID" value="KAF0899813.1"/>
    <property type="molecule type" value="Genomic_DNA"/>
</dbReference>
<evidence type="ECO:0000256" key="1">
    <source>
        <dbReference type="ARBA" id="ARBA00004251"/>
    </source>
</evidence>
<evidence type="ECO:0000313" key="18">
    <source>
        <dbReference type="Proteomes" id="UP000479710"/>
    </source>
</evidence>
<evidence type="ECO:0000256" key="6">
    <source>
        <dbReference type="ARBA" id="ARBA00022729"/>
    </source>
</evidence>
<evidence type="ECO:0000259" key="16">
    <source>
        <dbReference type="Pfam" id="PF23598"/>
    </source>
</evidence>
<evidence type="ECO:0000256" key="3">
    <source>
        <dbReference type="ARBA" id="ARBA00022475"/>
    </source>
</evidence>
<evidence type="ECO:0000259" key="15">
    <source>
        <dbReference type="Pfam" id="PF08263"/>
    </source>
</evidence>
<evidence type="ECO:0000256" key="12">
    <source>
        <dbReference type="ARBA" id="ARBA00023170"/>
    </source>
</evidence>
<sequence>MAIERAWQLWMLSLLAHALFLLTASSQSINGDELSALLSFKSLIRSDPRQVLSSWDAISNGTNMTTPVFCRWTGVSCNDCRHPGRVTTLHLSDAGLVGTISPHLGNLTLLRVLDLSNNSLDGDIPTSLGGCPKLRAMNLSMNHLSGTIPAELGQLSKLAVFNVGHNNLTGDIPKSLSNLTTLMKFIIERNFIHGQDLSWLGNLTSLTHFVLEGNSFTEYGSGSPVSMEGDIYSYGVLLLEMFTGRRPTENFINAQPTMETAKIS</sequence>
<keyword evidence="7" id="KW-0677">Repeat</keyword>
<keyword evidence="4" id="KW-0433">Leucine-rich repeat</keyword>
<feature type="signal peptide" evidence="14">
    <location>
        <begin position="1"/>
        <end position="26"/>
    </location>
</feature>
<dbReference type="GO" id="GO:0005886">
    <property type="term" value="C:plasma membrane"/>
    <property type="evidence" value="ECO:0007669"/>
    <property type="project" value="UniProtKB-SubCell"/>
</dbReference>
<evidence type="ECO:0000313" key="17">
    <source>
        <dbReference type="EMBL" id="KAF0899813.1"/>
    </source>
</evidence>
<dbReference type="GO" id="GO:0005524">
    <property type="term" value="F:ATP binding"/>
    <property type="evidence" value="ECO:0007669"/>
    <property type="project" value="UniProtKB-KW"/>
</dbReference>
<keyword evidence="11" id="KW-0472">Membrane</keyword>
<feature type="domain" description="Leucine-rich repeat-containing N-terminal plant-type" evidence="15">
    <location>
        <begin position="31"/>
        <end position="78"/>
    </location>
</feature>
<dbReference type="Pfam" id="PF23598">
    <property type="entry name" value="LRR_14"/>
    <property type="match status" value="1"/>
</dbReference>
<name>A0A6G1CJL8_9ORYZ</name>
<dbReference type="FunFam" id="3.80.10.10:FF:000101">
    <property type="entry name" value="LRR receptor-like serine/threonine-protein kinase ERECTA"/>
    <property type="match status" value="1"/>
</dbReference>
<proteinExistence type="inferred from homology"/>
<dbReference type="InterPro" id="IPR032675">
    <property type="entry name" value="LRR_dom_sf"/>
</dbReference>
<keyword evidence="5" id="KW-0812">Transmembrane</keyword>
<comment type="caution">
    <text evidence="17">The sequence shown here is derived from an EMBL/GenBank/DDBJ whole genome shotgun (WGS) entry which is preliminary data.</text>
</comment>
<evidence type="ECO:0000256" key="14">
    <source>
        <dbReference type="SAM" id="SignalP"/>
    </source>
</evidence>
<keyword evidence="3" id="KW-1003">Cell membrane</keyword>
<dbReference type="Proteomes" id="UP000479710">
    <property type="component" value="Unassembled WGS sequence"/>
</dbReference>
<keyword evidence="13" id="KW-0325">Glycoprotein</keyword>
<protein>
    <submittedName>
        <fullName evidence="17">Uncharacterized protein</fullName>
    </submittedName>
</protein>
<keyword evidence="10" id="KW-1133">Transmembrane helix</keyword>
<dbReference type="InterPro" id="IPR013210">
    <property type="entry name" value="LRR_N_plant-typ"/>
</dbReference>
<dbReference type="Pfam" id="PF08263">
    <property type="entry name" value="LRRNT_2"/>
    <property type="match status" value="1"/>
</dbReference>
<accession>A0A6G1CJL8</accession>
<dbReference type="AlphaFoldDB" id="A0A6G1CJL8"/>
<reference evidence="17 18" key="1">
    <citation type="submission" date="2019-11" db="EMBL/GenBank/DDBJ databases">
        <title>Whole genome sequence of Oryza granulata.</title>
        <authorList>
            <person name="Li W."/>
        </authorList>
    </citation>
    <scope>NUCLEOTIDE SEQUENCE [LARGE SCALE GENOMIC DNA]</scope>
    <source>
        <strain evidence="18">cv. Menghai</strain>
        <tissue evidence="17">Leaf</tissue>
    </source>
</reference>
<keyword evidence="8" id="KW-0547">Nucleotide-binding</keyword>